<dbReference type="PANTHER" id="PTHR46018:SF2">
    <property type="entry name" value="ZINC PHOSPHODIESTERASE ELAC PROTEIN 1"/>
    <property type="match status" value="1"/>
</dbReference>
<proteinExistence type="predicted"/>
<gene>
    <name evidence="4" type="ORF">K8U61_13320</name>
</gene>
<comment type="caution">
    <text evidence="4">The sequence shown here is derived from an EMBL/GenBank/DDBJ whole genome shotgun (WGS) entry which is preliminary data.</text>
</comment>
<evidence type="ECO:0000313" key="5">
    <source>
        <dbReference type="Proteomes" id="UP000780875"/>
    </source>
</evidence>
<keyword evidence="5" id="KW-1185">Reference proteome</keyword>
<dbReference type="Gene3D" id="3.60.15.10">
    <property type="entry name" value="Ribonuclease Z/Hydroxyacylglutathione hydrolase-like"/>
    <property type="match status" value="1"/>
</dbReference>
<accession>A0ABS7UDS3</accession>
<dbReference type="Pfam" id="PF00753">
    <property type="entry name" value="Lactamase_B"/>
    <property type="match status" value="1"/>
</dbReference>
<dbReference type="SUPFAM" id="SSF56281">
    <property type="entry name" value="Metallo-hydrolase/oxidoreductase"/>
    <property type="match status" value="1"/>
</dbReference>
<keyword evidence="1" id="KW-0540">Nuclease</keyword>
<dbReference type="InterPro" id="IPR044094">
    <property type="entry name" value="AtsA-like_MBL-fold"/>
</dbReference>
<dbReference type="PANTHER" id="PTHR46018">
    <property type="entry name" value="ZINC PHOSPHODIESTERASE ELAC PROTEIN 1"/>
    <property type="match status" value="1"/>
</dbReference>
<feature type="domain" description="Metallo-beta-lactamase" evidence="3">
    <location>
        <begin position="22"/>
        <end position="73"/>
    </location>
</feature>
<evidence type="ECO:0000256" key="2">
    <source>
        <dbReference type="ARBA" id="ARBA00022801"/>
    </source>
</evidence>
<evidence type="ECO:0000313" key="4">
    <source>
        <dbReference type="EMBL" id="MBZ5739148.1"/>
    </source>
</evidence>
<dbReference type="InterPro" id="IPR036866">
    <property type="entry name" value="RibonucZ/Hydroxyglut_hydro"/>
</dbReference>
<dbReference type="Proteomes" id="UP000780875">
    <property type="component" value="Unassembled WGS sequence"/>
</dbReference>
<dbReference type="InterPro" id="IPR001279">
    <property type="entry name" value="Metallo-B-lactamas"/>
</dbReference>
<sequence length="326" mass="34471">MHVVLLGTAGGPPPVAGRLGISTAIVVDGRVYLVDLGHGAYDQFFNAGLQASDLRGVFVTHLHSDHIADLFTLPWLRFGGGSTLGPAMMRPLKIWGPGRPGALPKVREGGTDAVVHPSDPTPGTKGFIDGAIAAAAYDINIRMRDQGWPDIRTMIKVKEIELPKKVKAKPHGPVAPAMEPFQVMKDGYVTVTATLVKHPPVFPSFGFRFDSQYGSVAISGDTAAIPNVVTLARDTDLLLHEVIDLALVKSAGGVDDTQYGHLAESHTDATEVGGIAQAAGAKKLVLHHLSPGTNLVPDSNWQTKAQQGYDGEVVVGHDLTVLTVGE</sequence>
<protein>
    <submittedName>
        <fullName evidence="4">MBL fold metallo-hydrolase</fullName>
    </submittedName>
</protein>
<name>A0ABS7UDS3_9ACTN</name>
<evidence type="ECO:0000259" key="3">
    <source>
        <dbReference type="Pfam" id="PF00753"/>
    </source>
</evidence>
<evidence type="ECO:0000256" key="1">
    <source>
        <dbReference type="ARBA" id="ARBA00022759"/>
    </source>
</evidence>
<dbReference type="CDD" id="cd07719">
    <property type="entry name" value="arylsulfatase_AtsA-like_MBL-fold"/>
    <property type="match status" value="1"/>
</dbReference>
<dbReference type="EMBL" id="JAIQZJ010000007">
    <property type="protein sequence ID" value="MBZ5739148.1"/>
    <property type="molecule type" value="Genomic_DNA"/>
</dbReference>
<reference evidence="4 5" key="1">
    <citation type="submission" date="2021-09" db="EMBL/GenBank/DDBJ databases">
        <title>Whole genome sequence of Nocardioides sp. GBK3QG-3.</title>
        <authorList>
            <person name="Tuo L."/>
        </authorList>
    </citation>
    <scope>NUCLEOTIDE SEQUENCE [LARGE SCALE GENOMIC DNA]</scope>
    <source>
        <strain evidence="4 5">GBK3QG-3</strain>
    </source>
</reference>
<organism evidence="4 5">
    <name type="scientific">Nocardioides mangrovi</name>
    <dbReference type="NCBI Taxonomy" id="2874580"/>
    <lineage>
        <taxon>Bacteria</taxon>
        <taxon>Bacillati</taxon>
        <taxon>Actinomycetota</taxon>
        <taxon>Actinomycetes</taxon>
        <taxon>Propionibacteriales</taxon>
        <taxon>Nocardioidaceae</taxon>
        <taxon>Nocardioides</taxon>
    </lineage>
</organism>
<keyword evidence="1" id="KW-0255">Endonuclease</keyword>
<keyword evidence="2" id="KW-0378">Hydrolase</keyword>